<comment type="subcellular location">
    <subcellularLocation>
        <location evidence="1">Cell membrane</location>
        <topology evidence="1">Multi-pass membrane protein</topology>
    </subcellularLocation>
</comment>
<evidence type="ECO:0000313" key="8">
    <source>
        <dbReference type="EMBL" id="GAL35561.1"/>
    </source>
</evidence>
<dbReference type="EMBL" id="BBMT01000007">
    <property type="protein sequence ID" value="GAL35561.1"/>
    <property type="molecule type" value="Genomic_DNA"/>
</dbReference>
<gene>
    <name evidence="8" type="ORF">JCM19240_408</name>
</gene>
<evidence type="ECO:0000256" key="7">
    <source>
        <dbReference type="SAM" id="Phobius"/>
    </source>
</evidence>
<dbReference type="GO" id="GO:0005886">
    <property type="term" value="C:plasma membrane"/>
    <property type="evidence" value="ECO:0007669"/>
    <property type="project" value="UniProtKB-SubCell"/>
</dbReference>
<dbReference type="InterPro" id="IPR005524">
    <property type="entry name" value="DUF318"/>
</dbReference>
<feature type="transmembrane region" description="Helical" evidence="7">
    <location>
        <begin position="137"/>
        <end position="157"/>
    </location>
</feature>
<evidence type="ECO:0000256" key="4">
    <source>
        <dbReference type="ARBA" id="ARBA00022692"/>
    </source>
</evidence>
<dbReference type="Proteomes" id="UP000029224">
    <property type="component" value="Unassembled WGS sequence"/>
</dbReference>
<keyword evidence="3" id="KW-1003">Cell membrane</keyword>
<evidence type="ECO:0000256" key="5">
    <source>
        <dbReference type="ARBA" id="ARBA00022989"/>
    </source>
</evidence>
<reference evidence="8 9" key="2">
    <citation type="submission" date="2014-09" db="EMBL/GenBank/DDBJ databases">
        <authorList>
            <consortium name="NBRP consortium"/>
            <person name="Sawabe T."/>
            <person name="Meirelles P."/>
            <person name="Nakanishi M."/>
            <person name="Sayaka M."/>
            <person name="Hattori M."/>
            <person name="Ohkuma M."/>
        </authorList>
    </citation>
    <scope>NUCLEOTIDE SEQUENCE [LARGE SCALE GENOMIC DNA]</scope>
    <source>
        <strain evidence="8 9">JCM 19240</strain>
    </source>
</reference>
<dbReference type="InterPro" id="IPR053166">
    <property type="entry name" value="UPF0718_permease"/>
</dbReference>
<evidence type="ECO:0000313" key="9">
    <source>
        <dbReference type="Proteomes" id="UP000029224"/>
    </source>
</evidence>
<evidence type="ECO:0000256" key="2">
    <source>
        <dbReference type="ARBA" id="ARBA00006386"/>
    </source>
</evidence>
<dbReference type="PANTHER" id="PTHR42775">
    <property type="entry name" value="PERMEASE RV2963-RELATED"/>
    <property type="match status" value="1"/>
</dbReference>
<organism evidence="8 9">
    <name type="scientific">Vibrio maritimus</name>
    <dbReference type="NCBI Taxonomy" id="990268"/>
    <lineage>
        <taxon>Bacteria</taxon>
        <taxon>Pseudomonadati</taxon>
        <taxon>Pseudomonadota</taxon>
        <taxon>Gammaproteobacteria</taxon>
        <taxon>Vibrionales</taxon>
        <taxon>Vibrionaceae</taxon>
        <taxon>Vibrio</taxon>
    </lineage>
</organism>
<reference evidence="8 9" key="1">
    <citation type="submission" date="2014-09" db="EMBL/GenBank/DDBJ databases">
        <title>Vibrio maritimus JCM 19240. (C210) whole genome shotgun sequence.</title>
        <authorList>
            <person name="Sawabe T."/>
            <person name="Meirelles P."/>
            <person name="Nakanishi M."/>
            <person name="Sayaka M."/>
            <person name="Hattori M."/>
            <person name="Ohkuma M."/>
        </authorList>
    </citation>
    <scope>NUCLEOTIDE SEQUENCE [LARGE SCALE GENOMIC DNA]</scope>
    <source>
        <strain evidence="8 9">JCM 19240</strain>
    </source>
</reference>
<evidence type="ECO:0000256" key="3">
    <source>
        <dbReference type="ARBA" id="ARBA00022475"/>
    </source>
</evidence>
<keyword evidence="4 7" id="KW-0812">Transmembrane</keyword>
<feature type="transmembrane region" description="Helical" evidence="7">
    <location>
        <begin position="106"/>
        <end position="131"/>
    </location>
</feature>
<keyword evidence="9" id="KW-1185">Reference proteome</keyword>
<keyword evidence="5 7" id="KW-1133">Transmembrane helix</keyword>
<feature type="transmembrane region" description="Helical" evidence="7">
    <location>
        <begin position="303"/>
        <end position="326"/>
    </location>
</feature>
<proteinExistence type="inferred from homology"/>
<name>A0A090T6L3_9VIBR</name>
<evidence type="ECO:0000256" key="1">
    <source>
        <dbReference type="ARBA" id="ARBA00004651"/>
    </source>
</evidence>
<evidence type="ECO:0000256" key="6">
    <source>
        <dbReference type="ARBA" id="ARBA00023136"/>
    </source>
</evidence>
<dbReference type="Pfam" id="PF03773">
    <property type="entry name" value="ArsP_1"/>
    <property type="match status" value="1"/>
</dbReference>
<dbReference type="OrthoDB" id="9777774at2"/>
<feature type="transmembrane region" description="Helical" evidence="7">
    <location>
        <begin position="12"/>
        <end position="32"/>
    </location>
</feature>
<accession>A0A090T6L3</accession>
<feature type="transmembrane region" description="Helical" evidence="7">
    <location>
        <begin position="210"/>
        <end position="228"/>
    </location>
</feature>
<comment type="caution">
    <text evidence="8">The sequence shown here is derived from an EMBL/GenBank/DDBJ whole genome shotgun (WGS) entry which is preliminary data.</text>
</comment>
<keyword evidence="6 7" id="KW-0472">Membrane</keyword>
<feature type="transmembrane region" description="Helical" evidence="7">
    <location>
        <begin position="77"/>
        <end position="99"/>
    </location>
</feature>
<comment type="similarity">
    <text evidence="2">Belongs to the UPF0718 family.</text>
</comment>
<feature type="transmembrane region" description="Helical" evidence="7">
    <location>
        <begin position="39"/>
        <end position="57"/>
    </location>
</feature>
<dbReference type="AlphaFoldDB" id="A0A090T6L3"/>
<dbReference type="PANTHER" id="PTHR42775:SF1">
    <property type="entry name" value="PERMEASE RV2963-RELATED"/>
    <property type="match status" value="1"/>
</dbReference>
<sequence>MLDVFTWLADWLAYSLLGLSPSTSVGIGVHFFIEDTSKILVLLVVLIYVISLIRAALSTEKVRDYLQGKHRGVGYGLGAMFGAVTPFCSCSSIPLFMGFVSARIPIGITIAFLITSPLINEVVVIMLGSILGIKFTVLYVVTGLSLGILAGILVDALKAHRWLQPFLAKVYLQGSPSVEPNCAPQSTPKMTFKQRHQFAANETGTIVKRIWKWVIIGVGIGAFIHGFVPAEWFEQNLSDGQWWTVPLATLSAIPIYTNASGVVPIMASLIEKGMPLGTTLAFCMGAVAVSLPEFMMLKQVMQYRFLALIVGYLFIAISIVGGYLMLITNVINWS</sequence>
<protein>
    <submittedName>
        <fullName evidence="8">Transporter</fullName>
    </submittedName>
</protein>